<gene>
    <name evidence="2" type="ORF">Taro_020687</name>
</gene>
<sequence>MLKGTTTSQLRMPTRHKQRVGRPSEHPRQVPETLHDSLRLTGQQAPSARSEPTWAGPKIDEPDSMIQKRSWDDPNAETAQKTDSEMPKMAQKGDNGPAWRNVPIAQGCPSQAHCVGREGLAQCAGGQRAGALCQPPSHPRAN</sequence>
<feature type="compositionally biased region" description="Polar residues" evidence="1">
    <location>
        <begin position="1"/>
        <end position="11"/>
    </location>
</feature>
<keyword evidence="3" id="KW-1185">Reference proteome</keyword>
<evidence type="ECO:0000256" key="1">
    <source>
        <dbReference type="SAM" id="MobiDB-lite"/>
    </source>
</evidence>
<organism evidence="2 3">
    <name type="scientific">Colocasia esculenta</name>
    <name type="common">Wild taro</name>
    <name type="synonym">Arum esculentum</name>
    <dbReference type="NCBI Taxonomy" id="4460"/>
    <lineage>
        <taxon>Eukaryota</taxon>
        <taxon>Viridiplantae</taxon>
        <taxon>Streptophyta</taxon>
        <taxon>Embryophyta</taxon>
        <taxon>Tracheophyta</taxon>
        <taxon>Spermatophyta</taxon>
        <taxon>Magnoliopsida</taxon>
        <taxon>Liliopsida</taxon>
        <taxon>Araceae</taxon>
        <taxon>Aroideae</taxon>
        <taxon>Colocasieae</taxon>
        <taxon>Colocasia</taxon>
    </lineage>
</organism>
<name>A0A843UZE9_COLES</name>
<feature type="compositionally biased region" description="Basic and acidic residues" evidence="1">
    <location>
        <begin position="22"/>
        <end position="38"/>
    </location>
</feature>
<feature type="region of interest" description="Disordered" evidence="1">
    <location>
        <begin position="1"/>
        <end position="100"/>
    </location>
</feature>
<evidence type="ECO:0000313" key="3">
    <source>
        <dbReference type="Proteomes" id="UP000652761"/>
    </source>
</evidence>
<proteinExistence type="predicted"/>
<dbReference type="EMBL" id="NMUH01001032">
    <property type="protein sequence ID" value="MQL88126.1"/>
    <property type="molecule type" value="Genomic_DNA"/>
</dbReference>
<evidence type="ECO:0000313" key="2">
    <source>
        <dbReference type="EMBL" id="MQL88126.1"/>
    </source>
</evidence>
<dbReference type="AlphaFoldDB" id="A0A843UZE9"/>
<reference evidence="2" key="1">
    <citation type="submission" date="2017-07" db="EMBL/GenBank/DDBJ databases">
        <title>Taro Niue Genome Assembly and Annotation.</title>
        <authorList>
            <person name="Atibalentja N."/>
            <person name="Keating K."/>
            <person name="Fields C.J."/>
        </authorList>
    </citation>
    <scope>NUCLEOTIDE SEQUENCE</scope>
    <source>
        <strain evidence="2">Niue_2</strain>
        <tissue evidence="2">Leaf</tissue>
    </source>
</reference>
<dbReference type="Proteomes" id="UP000652761">
    <property type="component" value="Unassembled WGS sequence"/>
</dbReference>
<comment type="caution">
    <text evidence="2">The sequence shown here is derived from an EMBL/GenBank/DDBJ whole genome shotgun (WGS) entry which is preliminary data.</text>
</comment>
<protein>
    <submittedName>
        <fullName evidence="2">Uncharacterized protein</fullName>
    </submittedName>
</protein>
<accession>A0A843UZE9</accession>